<organism evidence="1 2">
    <name type="scientific">Corynebacterium glaucum</name>
    <dbReference type="NCBI Taxonomy" id="187491"/>
    <lineage>
        <taxon>Bacteria</taxon>
        <taxon>Bacillati</taxon>
        <taxon>Actinomycetota</taxon>
        <taxon>Actinomycetes</taxon>
        <taxon>Mycobacteriales</taxon>
        <taxon>Corynebacteriaceae</taxon>
        <taxon>Corynebacterium</taxon>
    </lineage>
</organism>
<protein>
    <recommendedName>
        <fullName evidence="3">DoxX</fullName>
    </recommendedName>
</protein>
<evidence type="ECO:0008006" key="3">
    <source>
        <dbReference type="Google" id="ProtNLM"/>
    </source>
</evidence>
<reference evidence="1 2" key="1">
    <citation type="submission" date="2016-12" db="EMBL/GenBank/DDBJ databases">
        <authorList>
            <person name="Song W.-J."/>
            <person name="Kurnit D.M."/>
        </authorList>
    </citation>
    <scope>NUCLEOTIDE SEQUENCE [LARGE SCALE GENOMIC DNA]</scope>
    <source>
        <strain evidence="1 2">DSM 30827</strain>
    </source>
</reference>
<accession>A0A1Q2HT58</accession>
<dbReference type="AlphaFoldDB" id="A0A1Q2HT58"/>
<name>A0A1Q2HT58_9CORY</name>
<sequence length="153" mass="16042">MFNPLNLLPVSIFSKQDKTNLGFASATLRAPLGLYILNSGLGKFGADKETAEGLQDMAATGIPALDEFDPETFAKTLAASETALAAALLLPFVPNRLAGLGLATFGAGLLTMYFGNDQMTEDDGIRPSHDGLSLSKDAWLVAIGAALMALPRK</sequence>
<gene>
    <name evidence="1" type="ORF">CGLAU_00095</name>
</gene>
<dbReference type="EMBL" id="CP019688">
    <property type="protein sequence ID" value="AQQ14025.1"/>
    <property type="molecule type" value="Genomic_DNA"/>
</dbReference>
<keyword evidence="2" id="KW-1185">Reference proteome</keyword>
<dbReference type="OrthoDB" id="3267263at2"/>
<dbReference type="RefSeq" id="WP_095658939.1">
    <property type="nucleotide sequence ID" value="NZ_CP019688.1"/>
</dbReference>
<evidence type="ECO:0000313" key="2">
    <source>
        <dbReference type="Proteomes" id="UP000217209"/>
    </source>
</evidence>
<dbReference type="KEGG" id="cgv:CGLAU_00095"/>
<evidence type="ECO:0000313" key="1">
    <source>
        <dbReference type="EMBL" id="AQQ14025.1"/>
    </source>
</evidence>
<proteinExistence type="predicted"/>
<dbReference type="Proteomes" id="UP000217209">
    <property type="component" value="Chromosome"/>
</dbReference>